<evidence type="ECO:0000313" key="2">
    <source>
        <dbReference type="Proteomes" id="UP000199021"/>
    </source>
</evidence>
<dbReference type="EMBL" id="FOFB01000037">
    <property type="protein sequence ID" value="SER35356.1"/>
    <property type="molecule type" value="Genomic_DNA"/>
</dbReference>
<protein>
    <submittedName>
        <fullName evidence="1">Uncharacterized protein</fullName>
    </submittedName>
</protein>
<reference evidence="2" key="1">
    <citation type="submission" date="2016-10" db="EMBL/GenBank/DDBJ databases">
        <authorList>
            <person name="Varghese N."/>
            <person name="Submissions S."/>
        </authorList>
    </citation>
    <scope>NUCLEOTIDE SEQUENCE [LARGE SCALE GENOMIC DNA]</scope>
    <source>
        <strain evidence="2">DSM 24740</strain>
    </source>
</reference>
<sequence length="408" mass="47307">MKFKDVDLAFANLLASEKKGFGEGVPRLKPANQALDLAFLKGKLRLHCRRLLYAAQTSPQALEIGEEDAAEAFALLERKKEYLGLDQGLFLYTNVLDFLSRRPSEVSVEDLQNYLRVYDLHAGDCSLEEQIELLMMASSYCISLTNIGRKEFGIDSLLILARTVGLRYSNDGVKEEGYLSASVFRCLTIAVLLMIPRNRLPEINHVVKWPAHNTNFTVKEWSLRFSRIYSPFLDPKIRKPYQQNLKAAILFQEEEYLKAFKIFRELRFPDSQILSLSPLRFSYCCVFSMHYHGTTAERKFLRRNNLRPSVILERFRKRVAYQKKKLEGEWAILLRHEVALERMQAIHKAYELANRSDSPEKVWAKIEEYLLVVRESLLKGGLAMEKPWMQTQLELLEKRCKSGSRLSL</sequence>
<gene>
    <name evidence="1" type="ORF">SAMN05444359_1375</name>
</gene>
<organism evidence="1 2">
    <name type="scientific">Neolewinella agarilytica</name>
    <dbReference type="NCBI Taxonomy" id="478744"/>
    <lineage>
        <taxon>Bacteria</taxon>
        <taxon>Pseudomonadati</taxon>
        <taxon>Bacteroidota</taxon>
        <taxon>Saprospiria</taxon>
        <taxon>Saprospirales</taxon>
        <taxon>Lewinellaceae</taxon>
        <taxon>Neolewinella</taxon>
    </lineage>
</organism>
<dbReference type="InParanoid" id="A0A1H9NHE7"/>
<proteinExistence type="predicted"/>
<keyword evidence="2" id="KW-1185">Reference proteome</keyword>
<accession>A0A1H9NHE7</accession>
<evidence type="ECO:0000313" key="1">
    <source>
        <dbReference type="EMBL" id="SER35356.1"/>
    </source>
</evidence>
<dbReference type="Proteomes" id="UP000199021">
    <property type="component" value="Unassembled WGS sequence"/>
</dbReference>
<name>A0A1H9NHE7_9BACT</name>
<dbReference type="RefSeq" id="WP_090173011.1">
    <property type="nucleotide sequence ID" value="NZ_FOFB01000037.1"/>
</dbReference>
<dbReference type="AlphaFoldDB" id="A0A1H9NHE7"/>